<dbReference type="PRINTS" id="PR00035">
    <property type="entry name" value="HTHGNTR"/>
</dbReference>
<dbReference type="InterPro" id="IPR036390">
    <property type="entry name" value="WH_DNA-bd_sf"/>
</dbReference>
<proteinExistence type="predicted"/>
<dbReference type="GO" id="GO:0003700">
    <property type="term" value="F:DNA-binding transcription factor activity"/>
    <property type="evidence" value="ECO:0007669"/>
    <property type="project" value="InterPro"/>
</dbReference>
<dbReference type="SMART" id="SM00895">
    <property type="entry name" value="FCD"/>
    <property type="match status" value="1"/>
</dbReference>
<dbReference type="Pfam" id="PF07729">
    <property type="entry name" value="FCD"/>
    <property type="match status" value="1"/>
</dbReference>
<keyword evidence="1" id="KW-0805">Transcription regulation</keyword>
<dbReference type="InterPro" id="IPR011711">
    <property type="entry name" value="GntR_C"/>
</dbReference>
<dbReference type="SMART" id="SM00345">
    <property type="entry name" value="HTH_GNTR"/>
    <property type="match status" value="1"/>
</dbReference>
<protein>
    <submittedName>
        <fullName evidence="5">GntR family transcriptional regulator</fullName>
    </submittedName>
</protein>
<dbReference type="PROSITE" id="PS50949">
    <property type="entry name" value="HTH_GNTR"/>
    <property type="match status" value="1"/>
</dbReference>
<dbReference type="Pfam" id="PF00392">
    <property type="entry name" value="GntR"/>
    <property type="match status" value="1"/>
</dbReference>
<keyword evidence="2" id="KW-0238">DNA-binding</keyword>
<dbReference type="SUPFAM" id="SSF48008">
    <property type="entry name" value="GntR ligand-binding domain-like"/>
    <property type="match status" value="1"/>
</dbReference>
<evidence type="ECO:0000256" key="2">
    <source>
        <dbReference type="ARBA" id="ARBA00023125"/>
    </source>
</evidence>
<dbReference type="InterPro" id="IPR000524">
    <property type="entry name" value="Tscrpt_reg_HTH_GntR"/>
</dbReference>
<dbReference type="CDD" id="cd07377">
    <property type="entry name" value="WHTH_GntR"/>
    <property type="match status" value="1"/>
</dbReference>
<sequence>MRPIERQRLSDATYQHLLDELMAGRYEVGERLPAETALASRLEVSRPVVRAALQRLQQDGIVVSRQGSGTYVQRMPSSDLGRHIDTAKLSRVLQGFELRLVLEPLAARLAARHRSVEQLRLMEEADARMRGAMEREEVSTHEDLAFHHAIAAASGNTLLLETLEGLSQQLKAGIDVTLALTRSGTQQRQRQVLDEHQRILRAIRLSDPESAGIAMAFHLDQARNRLLDRQLDQ</sequence>
<dbReference type="RefSeq" id="WP_165972658.1">
    <property type="nucleotide sequence ID" value="NZ_SMBX01000011.1"/>
</dbReference>
<dbReference type="Gene3D" id="1.10.10.10">
    <property type="entry name" value="Winged helix-like DNA-binding domain superfamily/Winged helix DNA-binding domain"/>
    <property type="match status" value="1"/>
</dbReference>
<evidence type="ECO:0000313" key="5">
    <source>
        <dbReference type="EMBL" id="TCU93707.1"/>
    </source>
</evidence>
<dbReference type="SUPFAM" id="SSF46785">
    <property type="entry name" value="Winged helix' DNA-binding domain"/>
    <property type="match status" value="1"/>
</dbReference>
<dbReference type="GO" id="GO:0003677">
    <property type="term" value="F:DNA binding"/>
    <property type="evidence" value="ECO:0007669"/>
    <property type="project" value="UniProtKB-KW"/>
</dbReference>
<dbReference type="AlphaFoldDB" id="A0A4R3USN1"/>
<feature type="domain" description="HTH gntR-type" evidence="4">
    <location>
        <begin position="7"/>
        <end position="75"/>
    </location>
</feature>
<gene>
    <name evidence="5" type="ORF">EV686_11159</name>
</gene>
<dbReference type="Proteomes" id="UP000294692">
    <property type="component" value="Unassembled WGS sequence"/>
</dbReference>
<evidence type="ECO:0000313" key="6">
    <source>
        <dbReference type="Proteomes" id="UP000294692"/>
    </source>
</evidence>
<dbReference type="PANTHER" id="PTHR43537">
    <property type="entry name" value="TRANSCRIPTIONAL REGULATOR, GNTR FAMILY"/>
    <property type="match status" value="1"/>
</dbReference>
<dbReference type="PANTHER" id="PTHR43537:SF5">
    <property type="entry name" value="UXU OPERON TRANSCRIPTIONAL REGULATOR"/>
    <property type="match status" value="1"/>
</dbReference>
<dbReference type="EMBL" id="SMBX01000011">
    <property type="protein sequence ID" value="TCU93707.1"/>
    <property type="molecule type" value="Genomic_DNA"/>
</dbReference>
<evidence type="ECO:0000256" key="3">
    <source>
        <dbReference type="ARBA" id="ARBA00023163"/>
    </source>
</evidence>
<dbReference type="InterPro" id="IPR008920">
    <property type="entry name" value="TF_FadR/GntR_C"/>
</dbReference>
<reference evidence="5 6" key="1">
    <citation type="submission" date="2019-03" db="EMBL/GenBank/DDBJ databases">
        <title>Genomic Encyclopedia of Type Strains, Phase IV (KMG-IV): sequencing the most valuable type-strain genomes for metagenomic binning, comparative biology and taxonomic classification.</title>
        <authorList>
            <person name="Goeker M."/>
        </authorList>
    </citation>
    <scope>NUCLEOTIDE SEQUENCE [LARGE SCALE GENOMIC DNA]</scope>
    <source>
        <strain evidence="5 6">DSM 100048</strain>
    </source>
</reference>
<organism evidence="5 6">
    <name type="scientific">Paracandidimonas soli</name>
    <dbReference type="NCBI Taxonomy" id="1917182"/>
    <lineage>
        <taxon>Bacteria</taxon>
        <taxon>Pseudomonadati</taxon>
        <taxon>Pseudomonadota</taxon>
        <taxon>Betaproteobacteria</taxon>
        <taxon>Burkholderiales</taxon>
        <taxon>Alcaligenaceae</taxon>
        <taxon>Paracandidimonas</taxon>
    </lineage>
</organism>
<comment type="caution">
    <text evidence="5">The sequence shown here is derived from an EMBL/GenBank/DDBJ whole genome shotgun (WGS) entry which is preliminary data.</text>
</comment>
<dbReference type="Gene3D" id="1.20.120.530">
    <property type="entry name" value="GntR ligand-binding domain-like"/>
    <property type="match status" value="1"/>
</dbReference>
<evidence type="ECO:0000256" key="1">
    <source>
        <dbReference type="ARBA" id="ARBA00023015"/>
    </source>
</evidence>
<name>A0A4R3USN1_9BURK</name>
<keyword evidence="6" id="KW-1185">Reference proteome</keyword>
<evidence type="ECO:0000259" key="4">
    <source>
        <dbReference type="PROSITE" id="PS50949"/>
    </source>
</evidence>
<keyword evidence="3" id="KW-0804">Transcription</keyword>
<dbReference type="InterPro" id="IPR036388">
    <property type="entry name" value="WH-like_DNA-bd_sf"/>
</dbReference>
<accession>A0A4R3USN1</accession>